<protein>
    <submittedName>
        <fullName evidence="2">Uncharacterized protein</fullName>
    </submittedName>
</protein>
<accession>A0A195BE31</accession>
<evidence type="ECO:0000313" key="3">
    <source>
        <dbReference type="Proteomes" id="UP000078540"/>
    </source>
</evidence>
<name>A0A195BE31_9HYME</name>
<evidence type="ECO:0000313" key="2">
    <source>
        <dbReference type="EMBL" id="KYM82469.1"/>
    </source>
</evidence>
<sequence>MMEKRETESLKTMKGRTNKDQRNIKSDMEKHAREKVRSTLLFREARSKIERKRIVRQRRKKANATEKTERLSTIPILVYRLKKKKQR</sequence>
<evidence type="ECO:0000256" key="1">
    <source>
        <dbReference type="SAM" id="MobiDB-lite"/>
    </source>
</evidence>
<reference evidence="2 3" key="1">
    <citation type="submission" date="2015-09" db="EMBL/GenBank/DDBJ databases">
        <title>Atta colombica WGS genome.</title>
        <authorList>
            <person name="Nygaard S."/>
            <person name="Hu H."/>
            <person name="Boomsma J."/>
            <person name="Zhang G."/>
        </authorList>
    </citation>
    <scope>NUCLEOTIDE SEQUENCE [LARGE SCALE GENOMIC DNA]</scope>
    <source>
        <strain evidence="2">Treedump-2</strain>
        <tissue evidence="2">Whole body</tissue>
    </source>
</reference>
<dbReference type="Proteomes" id="UP000078540">
    <property type="component" value="Unassembled WGS sequence"/>
</dbReference>
<keyword evidence="3" id="KW-1185">Reference proteome</keyword>
<gene>
    <name evidence="2" type="ORF">ALC53_06959</name>
</gene>
<organism evidence="2 3">
    <name type="scientific">Atta colombica</name>
    <dbReference type="NCBI Taxonomy" id="520822"/>
    <lineage>
        <taxon>Eukaryota</taxon>
        <taxon>Metazoa</taxon>
        <taxon>Ecdysozoa</taxon>
        <taxon>Arthropoda</taxon>
        <taxon>Hexapoda</taxon>
        <taxon>Insecta</taxon>
        <taxon>Pterygota</taxon>
        <taxon>Neoptera</taxon>
        <taxon>Endopterygota</taxon>
        <taxon>Hymenoptera</taxon>
        <taxon>Apocrita</taxon>
        <taxon>Aculeata</taxon>
        <taxon>Formicoidea</taxon>
        <taxon>Formicidae</taxon>
        <taxon>Myrmicinae</taxon>
        <taxon>Atta</taxon>
    </lineage>
</organism>
<dbReference type="AlphaFoldDB" id="A0A195BE31"/>
<dbReference type="EMBL" id="KQ976511">
    <property type="protein sequence ID" value="KYM82469.1"/>
    <property type="molecule type" value="Genomic_DNA"/>
</dbReference>
<feature type="region of interest" description="Disordered" evidence="1">
    <location>
        <begin position="1"/>
        <end position="33"/>
    </location>
</feature>
<proteinExistence type="predicted"/>